<evidence type="ECO:0000256" key="5">
    <source>
        <dbReference type="SAM" id="MobiDB-lite"/>
    </source>
</evidence>
<protein>
    <submittedName>
        <fullName evidence="7">TetR/AcrR family transcriptional regulator</fullName>
    </submittedName>
</protein>
<dbReference type="Proteomes" id="UP001589707">
    <property type="component" value="Unassembled WGS sequence"/>
</dbReference>
<dbReference type="Gene3D" id="1.10.357.10">
    <property type="entry name" value="Tetracycline Repressor, domain 2"/>
    <property type="match status" value="1"/>
</dbReference>
<dbReference type="PRINTS" id="PR00455">
    <property type="entry name" value="HTHTETR"/>
</dbReference>
<keyword evidence="2 4" id="KW-0238">DNA-binding</keyword>
<dbReference type="Pfam" id="PF00440">
    <property type="entry name" value="TetR_N"/>
    <property type="match status" value="1"/>
</dbReference>
<evidence type="ECO:0000313" key="7">
    <source>
        <dbReference type="EMBL" id="MFB9777221.1"/>
    </source>
</evidence>
<dbReference type="PROSITE" id="PS50977">
    <property type="entry name" value="HTH_TETR_2"/>
    <property type="match status" value="1"/>
</dbReference>
<dbReference type="PANTHER" id="PTHR30055:SF160">
    <property type="entry name" value="TRANSCRIPTIONAL REGULATORY PROTEIN (PROBABLY ASNC-FAMILY)-RELATED"/>
    <property type="match status" value="1"/>
</dbReference>
<dbReference type="InterPro" id="IPR009057">
    <property type="entry name" value="Homeodomain-like_sf"/>
</dbReference>
<dbReference type="SUPFAM" id="SSF46689">
    <property type="entry name" value="Homeodomain-like"/>
    <property type="match status" value="1"/>
</dbReference>
<dbReference type="RefSeq" id="WP_376841124.1">
    <property type="nucleotide sequence ID" value="NZ_JBHMAU010000073.1"/>
</dbReference>
<keyword evidence="8" id="KW-1185">Reference proteome</keyword>
<evidence type="ECO:0000256" key="2">
    <source>
        <dbReference type="ARBA" id="ARBA00023125"/>
    </source>
</evidence>
<dbReference type="InterPro" id="IPR050109">
    <property type="entry name" value="HTH-type_TetR-like_transc_reg"/>
</dbReference>
<dbReference type="Pfam" id="PF21943">
    <property type="entry name" value="TetR_C_46"/>
    <property type="match status" value="1"/>
</dbReference>
<dbReference type="InterPro" id="IPR001647">
    <property type="entry name" value="HTH_TetR"/>
</dbReference>
<keyword evidence="1" id="KW-0805">Transcription regulation</keyword>
<dbReference type="InterPro" id="IPR054129">
    <property type="entry name" value="DesT_TetR_C"/>
</dbReference>
<dbReference type="PANTHER" id="PTHR30055">
    <property type="entry name" value="HTH-TYPE TRANSCRIPTIONAL REGULATOR RUTR"/>
    <property type="match status" value="1"/>
</dbReference>
<accession>A0ABV5X437</accession>
<feature type="compositionally biased region" description="Polar residues" evidence="5">
    <location>
        <begin position="218"/>
        <end position="229"/>
    </location>
</feature>
<dbReference type="EMBL" id="JBHMAU010000073">
    <property type="protein sequence ID" value="MFB9777221.1"/>
    <property type="molecule type" value="Genomic_DNA"/>
</dbReference>
<proteinExistence type="predicted"/>
<evidence type="ECO:0000259" key="6">
    <source>
        <dbReference type="PROSITE" id="PS50977"/>
    </source>
</evidence>
<evidence type="ECO:0000313" key="8">
    <source>
        <dbReference type="Proteomes" id="UP001589707"/>
    </source>
</evidence>
<organism evidence="7 8">
    <name type="scientific">Brevibacterium otitidis</name>
    <dbReference type="NCBI Taxonomy" id="53364"/>
    <lineage>
        <taxon>Bacteria</taxon>
        <taxon>Bacillati</taxon>
        <taxon>Actinomycetota</taxon>
        <taxon>Actinomycetes</taxon>
        <taxon>Micrococcales</taxon>
        <taxon>Brevibacteriaceae</taxon>
        <taxon>Brevibacterium</taxon>
    </lineage>
</organism>
<feature type="domain" description="HTH tetR-type" evidence="6">
    <location>
        <begin position="10"/>
        <end position="70"/>
    </location>
</feature>
<name>A0ABV5X437_9MICO</name>
<dbReference type="InterPro" id="IPR036271">
    <property type="entry name" value="Tet_transcr_reg_TetR-rel_C_sf"/>
</dbReference>
<dbReference type="PROSITE" id="PS01081">
    <property type="entry name" value="HTH_TETR_1"/>
    <property type="match status" value="1"/>
</dbReference>
<dbReference type="InterPro" id="IPR023772">
    <property type="entry name" value="DNA-bd_HTH_TetR-type_CS"/>
</dbReference>
<feature type="region of interest" description="Disordered" evidence="5">
    <location>
        <begin position="195"/>
        <end position="229"/>
    </location>
</feature>
<gene>
    <name evidence="7" type="ORF">ACFFN1_12570</name>
</gene>
<comment type="caution">
    <text evidence="7">The sequence shown here is derived from an EMBL/GenBank/DDBJ whole genome shotgun (WGS) entry which is preliminary data.</text>
</comment>
<feature type="DNA-binding region" description="H-T-H motif" evidence="4">
    <location>
        <begin position="33"/>
        <end position="52"/>
    </location>
</feature>
<reference evidence="7 8" key="1">
    <citation type="submission" date="2024-09" db="EMBL/GenBank/DDBJ databases">
        <authorList>
            <person name="Sun Q."/>
            <person name="Mori K."/>
        </authorList>
    </citation>
    <scope>NUCLEOTIDE SEQUENCE [LARGE SCALE GENOMIC DNA]</scope>
    <source>
        <strain evidence="7 8">JCM 11683</strain>
    </source>
</reference>
<evidence type="ECO:0000256" key="3">
    <source>
        <dbReference type="ARBA" id="ARBA00023163"/>
    </source>
</evidence>
<evidence type="ECO:0000256" key="1">
    <source>
        <dbReference type="ARBA" id="ARBA00023015"/>
    </source>
</evidence>
<sequence length="229" mass="25324">MATTQRMPRKQRREQLMRVATEMFARSGYHTTSMDDVAEAAGVSKPVLYQHFSSKQDLYLAAIDTAAESFAEAIRSALAATEDNEQRVHGTYRAYLTFVSENRHEFAVLFRSDAYEPEAARKAQAARRRVANQIAELITRYTYATLEESMLLAQGVVGIAEYAAGLFVDSEGMDPRSSARLLAFMTFRGLGAMPRVDGNAPPGPEGSAAARPWDVDYPQSTTPNAQDKE</sequence>
<evidence type="ECO:0000256" key="4">
    <source>
        <dbReference type="PROSITE-ProRule" id="PRU00335"/>
    </source>
</evidence>
<dbReference type="SUPFAM" id="SSF48498">
    <property type="entry name" value="Tetracyclin repressor-like, C-terminal domain"/>
    <property type="match status" value="1"/>
</dbReference>
<keyword evidence="3" id="KW-0804">Transcription</keyword>